<proteinExistence type="predicted"/>
<accession>A0A396IMD9</accession>
<evidence type="ECO:0000313" key="2">
    <source>
        <dbReference type="EMBL" id="RHN66789.1"/>
    </source>
</evidence>
<dbReference type="Gramene" id="rna14872">
    <property type="protein sequence ID" value="RHN66789.1"/>
    <property type="gene ID" value="gene14872"/>
</dbReference>
<reference evidence="2" key="1">
    <citation type="journal article" date="2018" name="Nat. Plants">
        <title>Whole-genome landscape of Medicago truncatula symbiotic genes.</title>
        <authorList>
            <person name="Pecrix Y."/>
            <person name="Gamas P."/>
            <person name="Carrere S."/>
        </authorList>
    </citation>
    <scope>NUCLEOTIDE SEQUENCE</scope>
    <source>
        <tissue evidence="2">Leaves</tissue>
    </source>
</reference>
<dbReference type="AlphaFoldDB" id="A0A396IMD9"/>
<feature type="region of interest" description="Disordered" evidence="1">
    <location>
        <begin position="1"/>
        <end position="42"/>
    </location>
</feature>
<dbReference type="EMBL" id="PSQE01000003">
    <property type="protein sequence ID" value="RHN66789.1"/>
    <property type="molecule type" value="Genomic_DNA"/>
</dbReference>
<name>A0A396IMD9_MEDTR</name>
<sequence length="42" mass="4391">MNMYRYGPQAVQNSQTMIPPSNSSGPMSGTANINDAVSGKMG</sequence>
<organism evidence="2">
    <name type="scientific">Medicago truncatula</name>
    <name type="common">Barrel medic</name>
    <name type="synonym">Medicago tribuloides</name>
    <dbReference type="NCBI Taxonomy" id="3880"/>
    <lineage>
        <taxon>Eukaryota</taxon>
        <taxon>Viridiplantae</taxon>
        <taxon>Streptophyta</taxon>
        <taxon>Embryophyta</taxon>
        <taxon>Tracheophyta</taxon>
        <taxon>Spermatophyta</taxon>
        <taxon>Magnoliopsida</taxon>
        <taxon>eudicotyledons</taxon>
        <taxon>Gunneridae</taxon>
        <taxon>Pentapetalae</taxon>
        <taxon>rosids</taxon>
        <taxon>fabids</taxon>
        <taxon>Fabales</taxon>
        <taxon>Fabaceae</taxon>
        <taxon>Papilionoideae</taxon>
        <taxon>50 kb inversion clade</taxon>
        <taxon>NPAAA clade</taxon>
        <taxon>Hologalegina</taxon>
        <taxon>IRL clade</taxon>
        <taxon>Trifolieae</taxon>
        <taxon>Medicago</taxon>
    </lineage>
</organism>
<dbReference type="Proteomes" id="UP000265566">
    <property type="component" value="Chromosome 3"/>
</dbReference>
<comment type="caution">
    <text evidence="2">The sequence shown here is derived from an EMBL/GenBank/DDBJ whole genome shotgun (WGS) entry which is preliminary data.</text>
</comment>
<gene>
    <name evidence="2" type="ORF">MtrunA17_Chr3g0095411</name>
</gene>
<protein>
    <submittedName>
        <fullName evidence="2">Uncharacterized protein</fullName>
    </submittedName>
</protein>
<evidence type="ECO:0000256" key="1">
    <source>
        <dbReference type="SAM" id="MobiDB-lite"/>
    </source>
</evidence>
<feature type="compositionally biased region" description="Polar residues" evidence="1">
    <location>
        <begin position="10"/>
        <end position="35"/>
    </location>
</feature>